<dbReference type="PANTHER" id="PTHR33933:SF1">
    <property type="entry name" value="PROTEIN ADENYLYLTRANSFERASE MNTA-RELATED"/>
    <property type="match status" value="1"/>
</dbReference>
<dbReference type="HOGENOM" id="CLU_130257_3_2_0"/>
<dbReference type="Pfam" id="PF01909">
    <property type="entry name" value="NTP_transf_2"/>
    <property type="match status" value="1"/>
</dbReference>
<reference evidence="2 3" key="1">
    <citation type="journal article" date="2014" name="Genome Announc.">
        <title>Complete Genome Sequence of the Extreme Thermophile Dictyoglomus thermophilum H-6-12.</title>
        <authorList>
            <person name="Coil D.A."/>
            <person name="Badger J.H."/>
            <person name="Forberger H.C."/>
            <person name="Riggs F."/>
            <person name="Madupu R."/>
            <person name="Fedorova N."/>
            <person name="Ward N."/>
            <person name="Robb F.T."/>
            <person name="Eisen J.A."/>
        </authorList>
    </citation>
    <scope>NUCLEOTIDE SEQUENCE [LARGE SCALE GENOMIC DNA]</scope>
    <source>
        <strain evidence="3">ATCC 35947 / DSM 3960 / H-6-12</strain>
    </source>
</reference>
<dbReference type="PANTHER" id="PTHR33933">
    <property type="entry name" value="NUCLEOTIDYLTRANSFERASE"/>
    <property type="match status" value="1"/>
</dbReference>
<dbReference type="InterPro" id="IPR043519">
    <property type="entry name" value="NT_sf"/>
</dbReference>
<feature type="domain" description="Polymerase nucleotidyl transferase" evidence="1">
    <location>
        <begin position="22"/>
        <end position="82"/>
    </location>
</feature>
<name>B5YC02_DICT6</name>
<dbReference type="STRING" id="309799.DICTH_0227"/>
<sequence length="114" mass="13240">MDKTINYLNEVEKAILKELKVKLLELLGSNFISMVLFGSKARGDYDEDSDIDVVIIVNYLDKDIKDKILLKVTELETKYGIVLSTLILSKEDFEYLKQRERRIALDIEREGIEI</sequence>
<dbReference type="EMBL" id="CP001146">
    <property type="protein sequence ID" value="ACI19229.1"/>
    <property type="molecule type" value="Genomic_DNA"/>
</dbReference>
<dbReference type="AlphaFoldDB" id="B5YC02"/>
<dbReference type="SUPFAM" id="SSF81301">
    <property type="entry name" value="Nucleotidyltransferase"/>
    <property type="match status" value="1"/>
</dbReference>
<proteinExistence type="predicted"/>
<dbReference type="KEGG" id="dth:DICTH_0227"/>
<dbReference type="Gene3D" id="3.30.460.10">
    <property type="entry name" value="Beta Polymerase, domain 2"/>
    <property type="match status" value="1"/>
</dbReference>
<dbReference type="InterPro" id="IPR052548">
    <property type="entry name" value="Type_VII_TA_antitoxin"/>
</dbReference>
<dbReference type="eggNOG" id="COG1708">
    <property type="taxonomic scope" value="Bacteria"/>
</dbReference>
<dbReference type="CDD" id="cd05403">
    <property type="entry name" value="NT_KNTase_like"/>
    <property type="match status" value="1"/>
</dbReference>
<evidence type="ECO:0000313" key="3">
    <source>
        <dbReference type="Proteomes" id="UP000001733"/>
    </source>
</evidence>
<organism evidence="2 3">
    <name type="scientific">Dictyoglomus thermophilum (strain ATCC 35947 / DSM 3960 / H-6-12)</name>
    <dbReference type="NCBI Taxonomy" id="309799"/>
    <lineage>
        <taxon>Bacteria</taxon>
        <taxon>Pseudomonadati</taxon>
        <taxon>Dictyoglomota</taxon>
        <taxon>Dictyoglomia</taxon>
        <taxon>Dictyoglomales</taxon>
        <taxon>Dictyoglomaceae</taxon>
        <taxon>Dictyoglomus</taxon>
    </lineage>
</organism>
<dbReference type="Proteomes" id="UP000001733">
    <property type="component" value="Chromosome"/>
</dbReference>
<gene>
    <name evidence="2" type="ordered locus">DICTH_0227</name>
</gene>
<dbReference type="RefSeq" id="WP_012547861.1">
    <property type="nucleotide sequence ID" value="NC_011297.1"/>
</dbReference>
<evidence type="ECO:0000259" key="1">
    <source>
        <dbReference type="Pfam" id="PF01909"/>
    </source>
</evidence>
<dbReference type="OrthoDB" id="9813766at2"/>
<keyword evidence="3" id="KW-1185">Reference proteome</keyword>
<accession>B5YC02</accession>
<dbReference type="PaxDb" id="309799-DICTH_0227"/>
<evidence type="ECO:0000313" key="2">
    <source>
        <dbReference type="EMBL" id="ACI19229.1"/>
    </source>
</evidence>
<dbReference type="GO" id="GO:0016779">
    <property type="term" value="F:nucleotidyltransferase activity"/>
    <property type="evidence" value="ECO:0007669"/>
    <property type="project" value="InterPro"/>
</dbReference>
<protein>
    <submittedName>
        <fullName evidence="2">Nucleotidyltransferase domain, putative</fullName>
    </submittedName>
</protein>
<dbReference type="InterPro" id="IPR002934">
    <property type="entry name" value="Polymerase_NTP_transf_dom"/>
</dbReference>